<feature type="compositionally biased region" description="Basic residues" evidence="1">
    <location>
        <begin position="107"/>
        <end position="121"/>
    </location>
</feature>
<gene>
    <name evidence="2" type="ORF">M422DRAFT_118899</name>
</gene>
<proteinExistence type="predicted"/>
<dbReference type="HOGENOM" id="CLU_090729_0_0_1"/>
<feature type="non-terminal residue" evidence="2">
    <location>
        <position position="173"/>
    </location>
</feature>
<dbReference type="OrthoDB" id="129735at2759"/>
<sequence length="173" mass="19074">LAFLLLHSLPKNTTWENFTASVLGSLPDGDILSFRTVSNRLTAEDVRHHSNAGIKFEAALNQLKQKPKVDKWCSHHSSASHNTDDCFTLKKLKQDEENGGKSGVDKRKLKSRGHEKAHKAKGGSEYDSDASESEEEQAHVTTILKRCIGAYLGENLEKPKNGILMDSGVSTTM</sequence>
<evidence type="ECO:0000256" key="1">
    <source>
        <dbReference type="SAM" id="MobiDB-lite"/>
    </source>
</evidence>
<dbReference type="Proteomes" id="UP000054279">
    <property type="component" value="Unassembled WGS sequence"/>
</dbReference>
<evidence type="ECO:0000313" key="3">
    <source>
        <dbReference type="Proteomes" id="UP000054279"/>
    </source>
</evidence>
<feature type="compositionally biased region" description="Basic and acidic residues" evidence="1">
    <location>
        <begin position="95"/>
        <end position="106"/>
    </location>
</feature>
<keyword evidence="3" id="KW-1185">Reference proteome</keyword>
<protein>
    <submittedName>
        <fullName evidence="2">Uncharacterized protein</fullName>
    </submittedName>
</protein>
<feature type="region of interest" description="Disordered" evidence="1">
    <location>
        <begin position="95"/>
        <end position="138"/>
    </location>
</feature>
<dbReference type="AlphaFoldDB" id="A0A0C9VYW2"/>
<name>A0A0C9VYW2_SPHS4</name>
<reference evidence="2 3" key="1">
    <citation type="submission" date="2014-06" db="EMBL/GenBank/DDBJ databases">
        <title>Evolutionary Origins and Diversification of the Mycorrhizal Mutualists.</title>
        <authorList>
            <consortium name="DOE Joint Genome Institute"/>
            <consortium name="Mycorrhizal Genomics Consortium"/>
            <person name="Kohler A."/>
            <person name="Kuo A."/>
            <person name="Nagy L.G."/>
            <person name="Floudas D."/>
            <person name="Copeland A."/>
            <person name="Barry K.W."/>
            <person name="Cichocki N."/>
            <person name="Veneault-Fourrey C."/>
            <person name="LaButti K."/>
            <person name="Lindquist E.A."/>
            <person name="Lipzen A."/>
            <person name="Lundell T."/>
            <person name="Morin E."/>
            <person name="Murat C."/>
            <person name="Riley R."/>
            <person name="Ohm R."/>
            <person name="Sun H."/>
            <person name="Tunlid A."/>
            <person name="Henrissat B."/>
            <person name="Grigoriev I.V."/>
            <person name="Hibbett D.S."/>
            <person name="Martin F."/>
        </authorList>
    </citation>
    <scope>NUCLEOTIDE SEQUENCE [LARGE SCALE GENOMIC DNA]</scope>
    <source>
        <strain evidence="2 3">SS14</strain>
    </source>
</reference>
<feature type="compositionally biased region" description="Acidic residues" evidence="1">
    <location>
        <begin position="126"/>
        <end position="135"/>
    </location>
</feature>
<feature type="non-terminal residue" evidence="2">
    <location>
        <position position="1"/>
    </location>
</feature>
<organism evidence="2 3">
    <name type="scientific">Sphaerobolus stellatus (strain SS14)</name>
    <dbReference type="NCBI Taxonomy" id="990650"/>
    <lineage>
        <taxon>Eukaryota</taxon>
        <taxon>Fungi</taxon>
        <taxon>Dikarya</taxon>
        <taxon>Basidiomycota</taxon>
        <taxon>Agaricomycotina</taxon>
        <taxon>Agaricomycetes</taxon>
        <taxon>Phallomycetidae</taxon>
        <taxon>Geastrales</taxon>
        <taxon>Sphaerobolaceae</taxon>
        <taxon>Sphaerobolus</taxon>
    </lineage>
</organism>
<evidence type="ECO:0000313" key="2">
    <source>
        <dbReference type="EMBL" id="KIJ44235.1"/>
    </source>
</evidence>
<dbReference type="EMBL" id="KN837118">
    <property type="protein sequence ID" value="KIJ44235.1"/>
    <property type="molecule type" value="Genomic_DNA"/>
</dbReference>
<accession>A0A0C9VYW2</accession>